<evidence type="ECO:0000256" key="10">
    <source>
        <dbReference type="ARBA" id="ARBA00022898"/>
    </source>
</evidence>
<comment type="pathway">
    <text evidence="4">Amino-acid biosynthesis; L-valine biosynthesis; L-valine from pyruvate: step 4/4.</text>
</comment>
<evidence type="ECO:0000256" key="17">
    <source>
        <dbReference type="RuleBase" id="RU004517"/>
    </source>
</evidence>
<comment type="catalytic activity">
    <reaction evidence="14 17">
        <text>L-leucine + 2-oxoglutarate = 4-methyl-2-oxopentanoate + L-glutamate</text>
        <dbReference type="Rhea" id="RHEA:18321"/>
        <dbReference type="ChEBI" id="CHEBI:16810"/>
        <dbReference type="ChEBI" id="CHEBI:17865"/>
        <dbReference type="ChEBI" id="CHEBI:29985"/>
        <dbReference type="ChEBI" id="CHEBI:57427"/>
        <dbReference type="EC" id="2.6.1.42"/>
    </reaction>
</comment>
<keyword evidence="10 16" id="KW-0663">Pyridoxal phosphate</keyword>
<keyword evidence="19" id="KW-1185">Reference proteome</keyword>
<dbReference type="InterPro" id="IPR018300">
    <property type="entry name" value="Aminotrans_IV_CS"/>
</dbReference>
<dbReference type="InterPro" id="IPR043132">
    <property type="entry name" value="BCAT-like_C"/>
</dbReference>
<dbReference type="PANTHER" id="PTHR11825">
    <property type="entry name" value="SUBGROUP IIII AMINOTRANSFERASE"/>
    <property type="match status" value="1"/>
</dbReference>
<dbReference type="InterPro" id="IPR036038">
    <property type="entry name" value="Aminotransferase-like"/>
</dbReference>
<dbReference type="RefSeq" id="WP_168553533.1">
    <property type="nucleotide sequence ID" value="NZ_JAAWWL010000002.1"/>
</dbReference>
<dbReference type="GO" id="GO:0004084">
    <property type="term" value="F:branched-chain-amino-acid transaminase activity"/>
    <property type="evidence" value="ECO:0007669"/>
    <property type="project" value="UniProtKB-EC"/>
</dbReference>
<dbReference type="PIRSF" id="PIRSF006468">
    <property type="entry name" value="BCAT1"/>
    <property type="match status" value="1"/>
</dbReference>
<comment type="similarity">
    <text evidence="6 15">Belongs to the class-IV pyridoxal-phosphate-dependent aminotransferase family.</text>
</comment>
<evidence type="ECO:0000256" key="11">
    <source>
        <dbReference type="ARBA" id="ARBA00023304"/>
    </source>
</evidence>
<dbReference type="EMBL" id="JAAWWL010000002">
    <property type="protein sequence ID" value="NKI32993.1"/>
    <property type="molecule type" value="Genomic_DNA"/>
</dbReference>
<name>A0ABX1GSQ7_9FLAO</name>
<evidence type="ECO:0000313" key="18">
    <source>
        <dbReference type="EMBL" id="NKI32993.1"/>
    </source>
</evidence>
<evidence type="ECO:0000256" key="12">
    <source>
        <dbReference type="ARBA" id="ARBA00048212"/>
    </source>
</evidence>
<evidence type="ECO:0000256" key="6">
    <source>
        <dbReference type="ARBA" id="ARBA00009320"/>
    </source>
</evidence>
<evidence type="ECO:0000256" key="8">
    <source>
        <dbReference type="ARBA" id="ARBA00022605"/>
    </source>
</evidence>
<evidence type="ECO:0000256" key="2">
    <source>
        <dbReference type="ARBA" id="ARBA00003109"/>
    </source>
</evidence>
<evidence type="ECO:0000256" key="5">
    <source>
        <dbReference type="ARBA" id="ARBA00005072"/>
    </source>
</evidence>
<keyword evidence="7 17" id="KW-0032">Aminotransferase</keyword>
<dbReference type="InterPro" id="IPR043131">
    <property type="entry name" value="BCAT-like_N"/>
</dbReference>
<dbReference type="Pfam" id="PF01063">
    <property type="entry name" value="Aminotran_4"/>
    <property type="match status" value="1"/>
</dbReference>
<evidence type="ECO:0000256" key="13">
    <source>
        <dbReference type="ARBA" id="ARBA00048798"/>
    </source>
</evidence>
<dbReference type="PROSITE" id="PS00770">
    <property type="entry name" value="AA_TRANSFER_CLASS_4"/>
    <property type="match status" value="1"/>
</dbReference>
<dbReference type="Gene3D" id="3.20.10.10">
    <property type="entry name" value="D-amino Acid Aminotransferase, subunit A, domain 2"/>
    <property type="match status" value="1"/>
</dbReference>
<dbReference type="NCBIfam" id="NF009897">
    <property type="entry name" value="PRK13357.1"/>
    <property type="match status" value="1"/>
</dbReference>
<gene>
    <name evidence="18" type="ORF">HCU67_13630</name>
</gene>
<dbReference type="CDD" id="cd01557">
    <property type="entry name" value="BCAT_beta_family"/>
    <property type="match status" value="1"/>
</dbReference>
<keyword evidence="9 17" id="KW-0808">Transferase</keyword>
<organism evidence="18 19">
    <name type="scientific">Croceivirga thetidis</name>
    <dbReference type="NCBI Taxonomy" id="2721623"/>
    <lineage>
        <taxon>Bacteria</taxon>
        <taxon>Pseudomonadati</taxon>
        <taxon>Bacteroidota</taxon>
        <taxon>Flavobacteriia</taxon>
        <taxon>Flavobacteriales</taxon>
        <taxon>Flavobacteriaceae</taxon>
        <taxon>Croceivirga</taxon>
    </lineage>
</organism>
<comment type="function">
    <text evidence="2">Acts on leucine, isoleucine and valine.</text>
</comment>
<comment type="caution">
    <text evidence="18">The sequence shown here is derived from an EMBL/GenBank/DDBJ whole genome shotgun (WGS) entry which is preliminary data.</text>
</comment>
<dbReference type="InterPro" id="IPR033939">
    <property type="entry name" value="BCAT_family"/>
</dbReference>
<comment type="pathway">
    <text evidence="3">Amino-acid biosynthesis; L-isoleucine biosynthesis; L-isoleucine from 2-oxobutanoate: step 4/4.</text>
</comment>
<reference evidence="18 19" key="1">
    <citation type="submission" date="2020-04" db="EMBL/GenBank/DDBJ databases">
        <authorList>
            <person name="Yoon J."/>
        </authorList>
    </citation>
    <scope>NUCLEOTIDE SEQUENCE [LARGE SCALE GENOMIC DNA]</scope>
    <source>
        <strain evidence="18 19">DJ-13</strain>
    </source>
</reference>
<keyword evidence="11 17" id="KW-0100">Branched-chain amino acid biosynthesis</keyword>
<comment type="catalytic activity">
    <reaction evidence="13 17">
        <text>L-isoleucine + 2-oxoglutarate = (S)-3-methyl-2-oxopentanoate + L-glutamate</text>
        <dbReference type="Rhea" id="RHEA:24801"/>
        <dbReference type="ChEBI" id="CHEBI:16810"/>
        <dbReference type="ChEBI" id="CHEBI:29985"/>
        <dbReference type="ChEBI" id="CHEBI:35146"/>
        <dbReference type="ChEBI" id="CHEBI:58045"/>
        <dbReference type="EC" id="2.6.1.42"/>
    </reaction>
</comment>
<comment type="catalytic activity">
    <reaction evidence="12 17">
        <text>L-valine + 2-oxoglutarate = 3-methyl-2-oxobutanoate + L-glutamate</text>
        <dbReference type="Rhea" id="RHEA:24813"/>
        <dbReference type="ChEBI" id="CHEBI:11851"/>
        <dbReference type="ChEBI" id="CHEBI:16810"/>
        <dbReference type="ChEBI" id="CHEBI:29985"/>
        <dbReference type="ChEBI" id="CHEBI:57762"/>
        <dbReference type="EC" id="2.6.1.42"/>
    </reaction>
</comment>
<comment type="pathway">
    <text evidence="5">Amino-acid biosynthesis; L-leucine biosynthesis; L-leucine from 3-methyl-2-oxobutanoate: step 4/4.</text>
</comment>
<dbReference type="InterPro" id="IPR001544">
    <property type="entry name" value="Aminotrans_IV"/>
</dbReference>
<evidence type="ECO:0000256" key="3">
    <source>
        <dbReference type="ARBA" id="ARBA00004824"/>
    </source>
</evidence>
<dbReference type="SUPFAM" id="SSF56752">
    <property type="entry name" value="D-aminoacid aminotransferase-like PLP-dependent enzymes"/>
    <property type="match status" value="1"/>
</dbReference>
<evidence type="ECO:0000256" key="7">
    <source>
        <dbReference type="ARBA" id="ARBA00022576"/>
    </source>
</evidence>
<evidence type="ECO:0000256" key="15">
    <source>
        <dbReference type="RuleBase" id="RU004106"/>
    </source>
</evidence>
<evidence type="ECO:0000256" key="16">
    <source>
        <dbReference type="RuleBase" id="RU004516"/>
    </source>
</evidence>
<evidence type="ECO:0000313" key="19">
    <source>
        <dbReference type="Proteomes" id="UP000718451"/>
    </source>
</evidence>
<proteinExistence type="inferred from homology"/>
<dbReference type="PANTHER" id="PTHR11825:SF44">
    <property type="entry name" value="BRANCHED-CHAIN-AMINO-ACID AMINOTRANSFERASE"/>
    <property type="match status" value="1"/>
</dbReference>
<protein>
    <recommendedName>
        <fullName evidence="17">Branched-chain-amino-acid aminotransferase</fullName>
        <ecNumber evidence="17">2.6.1.42</ecNumber>
    </recommendedName>
</protein>
<dbReference type="NCBIfam" id="TIGR01123">
    <property type="entry name" value="ilvE_II"/>
    <property type="match status" value="1"/>
</dbReference>
<evidence type="ECO:0000256" key="4">
    <source>
        <dbReference type="ARBA" id="ARBA00004931"/>
    </source>
</evidence>
<keyword evidence="8 17" id="KW-0028">Amino-acid biosynthesis</keyword>
<evidence type="ECO:0000256" key="14">
    <source>
        <dbReference type="ARBA" id="ARBA00049229"/>
    </source>
</evidence>
<evidence type="ECO:0000256" key="9">
    <source>
        <dbReference type="ARBA" id="ARBA00022679"/>
    </source>
</evidence>
<dbReference type="InterPro" id="IPR005786">
    <property type="entry name" value="B_amino_transII"/>
</dbReference>
<accession>A0ABX1GSQ7</accession>
<dbReference type="Proteomes" id="UP000718451">
    <property type="component" value="Unassembled WGS sequence"/>
</dbReference>
<sequence length="354" mass="39499">METLVNNISIEKSSSSKIGSVDFDNLPFGSIYTDHMLVCEYVDGDWERPKIKPYANLSLDPASKIFHYGQSIFEGMKAYKDEDGQAWLFRPEDNHARLNISASRMAMPELPKEYFMEGLTALLQLEKDWIPTTEGSSLYIRPFMFASGVGFHASPADRYTFLICLAPSGPYFGGKVKVLIEEKFARAANGGVGYAKAGGNYAAQFYPTKLAVEKGYQQVIWTDDNTHEFIEEAGAMNIFVRINDTLLTAPTNDRILDGITRKSILELAKAEGIQTEVRKVKVSEVVDAAQNGSLKELFGAGTAAVVSPIAGFGYQGKDYELPELENSFAKRLKKRITDIQYNKVEDPFGWRFKV</sequence>
<comment type="cofactor">
    <cofactor evidence="1 16">
        <name>pyridoxal 5'-phosphate</name>
        <dbReference type="ChEBI" id="CHEBI:597326"/>
    </cofactor>
</comment>
<dbReference type="Gene3D" id="3.30.470.10">
    <property type="match status" value="1"/>
</dbReference>
<dbReference type="EC" id="2.6.1.42" evidence="17"/>
<evidence type="ECO:0000256" key="1">
    <source>
        <dbReference type="ARBA" id="ARBA00001933"/>
    </source>
</evidence>